<keyword evidence="2" id="KW-1185">Reference proteome</keyword>
<dbReference type="EMBL" id="CP051680">
    <property type="protein sequence ID" value="QJD87112.1"/>
    <property type="molecule type" value="Genomic_DNA"/>
</dbReference>
<proteinExistence type="predicted"/>
<reference evidence="1 2" key="1">
    <citation type="submission" date="2020-04" db="EMBL/GenBank/DDBJ databases">
        <title>Genome sequencing of novel species.</title>
        <authorList>
            <person name="Heo J."/>
            <person name="Kim S.-J."/>
            <person name="Kim J.-S."/>
            <person name="Hong S.-B."/>
            <person name="Kwon S.-W."/>
        </authorList>
    </citation>
    <scope>NUCLEOTIDE SEQUENCE [LARGE SCALE GENOMIC DNA]</scope>
    <source>
        <strain evidence="1 2">MFER-1</strain>
    </source>
</reference>
<organism evidence="1 2">
    <name type="scientific">Cohnella herbarum</name>
    <dbReference type="NCBI Taxonomy" id="2728023"/>
    <lineage>
        <taxon>Bacteria</taxon>
        <taxon>Bacillati</taxon>
        <taxon>Bacillota</taxon>
        <taxon>Bacilli</taxon>
        <taxon>Bacillales</taxon>
        <taxon>Paenibacillaceae</taxon>
        <taxon>Cohnella</taxon>
    </lineage>
</organism>
<evidence type="ECO:0000313" key="2">
    <source>
        <dbReference type="Proteomes" id="UP000502248"/>
    </source>
</evidence>
<evidence type="ECO:0000313" key="1">
    <source>
        <dbReference type="EMBL" id="QJD87112.1"/>
    </source>
</evidence>
<evidence type="ECO:0008006" key="3">
    <source>
        <dbReference type="Google" id="ProtNLM"/>
    </source>
</evidence>
<name>A0A7Z2ZQJ9_9BACL</name>
<accession>A0A7Z2ZQJ9</accession>
<dbReference type="KEGG" id="cheb:HH215_30680"/>
<gene>
    <name evidence="1" type="ORF">HH215_30680</name>
</gene>
<dbReference type="AlphaFoldDB" id="A0A7Z2ZQJ9"/>
<dbReference type="Proteomes" id="UP000502248">
    <property type="component" value="Chromosome"/>
</dbReference>
<protein>
    <recommendedName>
        <fullName evidence="3">Ig-like domain-containing protein</fullName>
    </recommendedName>
</protein>
<sequence>MPEMYKLKATLSSNEGKRGEWAKLRVEYGNLGANVEIDKSIVRLSDYGIYDVMRQEEDGSFTWAYPIPYEAPIQTYEIEVYAIDKIGNKGPNRLISFAVTG</sequence>
<dbReference type="RefSeq" id="WP_169283358.1">
    <property type="nucleotide sequence ID" value="NZ_CP051680.1"/>
</dbReference>